<feature type="transmembrane region" description="Helical" evidence="5">
    <location>
        <begin position="116"/>
        <end position="135"/>
    </location>
</feature>
<dbReference type="GO" id="GO:0016020">
    <property type="term" value="C:membrane"/>
    <property type="evidence" value="ECO:0007669"/>
    <property type="project" value="UniProtKB-SubCell"/>
</dbReference>
<dbReference type="Proteomes" id="UP001138997">
    <property type="component" value="Unassembled WGS sequence"/>
</dbReference>
<dbReference type="InterPro" id="IPR044878">
    <property type="entry name" value="UbiA_sf"/>
</dbReference>
<comment type="caution">
    <text evidence="6">The sequence shown here is derived from an EMBL/GenBank/DDBJ whole genome shotgun (WGS) entry which is preliminary data.</text>
</comment>
<keyword evidence="3 5" id="KW-1133">Transmembrane helix</keyword>
<evidence type="ECO:0000256" key="3">
    <source>
        <dbReference type="ARBA" id="ARBA00022989"/>
    </source>
</evidence>
<evidence type="ECO:0000256" key="2">
    <source>
        <dbReference type="ARBA" id="ARBA00022692"/>
    </source>
</evidence>
<evidence type="ECO:0000256" key="5">
    <source>
        <dbReference type="SAM" id="Phobius"/>
    </source>
</evidence>
<feature type="transmembrane region" description="Helical" evidence="5">
    <location>
        <begin position="180"/>
        <end position="201"/>
    </location>
</feature>
<proteinExistence type="predicted"/>
<protein>
    <submittedName>
        <fullName evidence="6">UbiA family prenyltransferase</fullName>
    </submittedName>
</protein>
<evidence type="ECO:0000256" key="1">
    <source>
        <dbReference type="ARBA" id="ARBA00004141"/>
    </source>
</evidence>
<keyword evidence="4 5" id="KW-0472">Membrane</keyword>
<dbReference type="AlphaFoldDB" id="A0A9X1SVY9"/>
<dbReference type="InterPro" id="IPR000537">
    <property type="entry name" value="UbiA_prenyltransferase"/>
</dbReference>
<sequence>MFVTAYALAVQDGLSADGFRTAVAVGVAVLAGQLCVGWSNDAFDAERDRVAQRSDKPISAGLVDERVIQAGAGLAAAAAILLSWRLDHGAGLCHLIAVLSAIGYNAGLKGTVVSPLPYLVSFGLLPVIASLAVLAQAPPTSTIVAAALLGAGAHFANTVGDTEADAITGVRGLPQRIGPARSLTVMAVLIALAAGGLLIGVIGSDGIGTLRRLLSVVLLVAGVGLALAGAVGRVGILGGHAAFRLTLGSVALLVAGFLVAA</sequence>
<dbReference type="RefSeq" id="WP_231444527.1">
    <property type="nucleotide sequence ID" value="NZ_JAJOMB010000011.1"/>
</dbReference>
<feature type="transmembrane region" description="Helical" evidence="5">
    <location>
        <begin position="142"/>
        <end position="160"/>
    </location>
</feature>
<evidence type="ECO:0000313" key="7">
    <source>
        <dbReference type="Proteomes" id="UP001138997"/>
    </source>
</evidence>
<feature type="transmembrane region" description="Helical" evidence="5">
    <location>
        <begin position="213"/>
        <end position="236"/>
    </location>
</feature>
<dbReference type="Gene3D" id="1.10.357.140">
    <property type="entry name" value="UbiA prenyltransferase"/>
    <property type="match status" value="1"/>
</dbReference>
<keyword evidence="7" id="KW-1185">Reference proteome</keyword>
<evidence type="ECO:0000313" key="6">
    <source>
        <dbReference type="EMBL" id="MCD5313390.1"/>
    </source>
</evidence>
<organism evidence="6 7">
    <name type="scientific">Kineosporia babensis</name>
    <dbReference type="NCBI Taxonomy" id="499548"/>
    <lineage>
        <taxon>Bacteria</taxon>
        <taxon>Bacillati</taxon>
        <taxon>Actinomycetota</taxon>
        <taxon>Actinomycetes</taxon>
        <taxon>Kineosporiales</taxon>
        <taxon>Kineosporiaceae</taxon>
        <taxon>Kineosporia</taxon>
    </lineage>
</organism>
<keyword evidence="2 5" id="KW-0812">Transmembrane</keyword>
<dbReference type="GO" id="GO:0016765">
    <property type="term" value="F:transferase activity, transferring alkyl or aryl (other than methyl) groups"/>
    <property type="evidence" value="ECO:0007669"/>
    <property type="project" value="InterPro"/>
</dbReference>
<reference evidence="6" key="1">
    <citation type="submission" date="2021-11" db="EMBL/GenBank/DDBJ databases">
        <title>Streptomyces corallinus and Kineosporia corallina sp. nov., two new coral-derived marine actinobacteria.</title>
        <authorList>
            <person name="Buangrab K."/>
            <person name="Sutthacheep M."/>
            <person name="Yeemin T."/>
            <person name="Harunari E."/>
            <person name="Igarashi Y."/>
            <person name="Sripreechasak P."/>
            <person name="Kanchanasin P."/>
            <person name="Tanasupawat S."/>
            <person name="Phongsopitanun W."/>
        </authorList>
    </citation>
    <scope>NUCLEOTIDE SEQUENCE</scope>
    <source>
        <strain evidence="6">JCM 31032</strain>
    </source>
</reference>
<accession>A0A9X1SVY9</accession>
<feature type="transmembrane region" description="Helical" evidence="5">
    <location>
        <begin position="242"/>
        <end position="260"/>
    </location>
</feature>
<comment type="subcellular location">
    <subcellularLocation>
        <location evidence="1">Membrane</location>
        <topology evidence="1">Multi-pass membrane protein</topology>
    </subcellularLocation>
</comment>
<feature type="transmembrane region" description="Helical" evidence="5">
    <location>
        <begin position="67"/>
        <end position="84"/>
    </location>
</feature>
<dbReference type="EMBL" id="JAJOMB010000011">
    <property type="protein sequence ID" value="MCD5313390.1"/>
    <property type="molecule type" value="Genomic_DNA"/>
</dbReference>
<gene>
    <name evidence="6" type="ORF">LR394_20995</name>
</gene>
<feature type="transmembrane region" description="Helical" evidence="5">
    <location>
        <begin position="91"/>
        <end position="110"/>
    </location>
</feature>
<dbReference type="Pfam" id="PF01040">
    <property type="entry name" value="UbiA"/>
    <property type="match status" value="1"/>
</dbReference>
<name>A0A9X1SVY9_9ACTN</name>
<evidence type="ECO:0000256" key="4">
    <source>
        <dbReference type="ARBA" id="ARBA00023136"/>
    </source>
</evidence>